<sequence>MALTYLRTIYGNIRYRPICREMPEMTMIKEQNEMVIKKSALIWLSPLFFLAACSDNDDVNTKEEKMYISSIQKKEIYEIQQPAKQNVSRGLIVSHMNNSININEIEKGLMNLSVDHFSPNSFYMQEGQYLDKTIINQWLARKTEEGLGLNPAIKNSTGNVLEDEKENPLILSHVLEQNFINKKSGKIEGMSLAISLNEFYDIRVSDDKGLIYTGQVKVDNNDDDVNDVAKYGKEVAERIIKDIRKNATIPNVPIYLTLYQESNKNDIIPGVFLADTYIAEGKEKIDKWNDIDKKDYTFPSDALYSLDQDTYNQLLKFKEDIQQNFKHLNPKIIGKLRYENGKLADIKIEVHAPLINDTELIGLLQFIGTKLNTILFDYVPVTIRIIDQKEDVGIVLWDPKEKQIFATPI</sequence>
<name>A0A2S5D2J9_LYSSH</name>
<comment type="caution">
    <text evidence="1">The sequence shown here is derived from an EMBL/GenBank/DDBJ whole genome shotgun (WGS) entry which is preliminary data.</text>
</comment>
<dbReference type="AlphaFoldDB" id="A0A2S5D2J9"/>
<dbReference type="PIRSF" id="PIRSF012509">
    <property type="entry name" value="CamS"/>
    <property type="match status" value="1"/>
</dbReference>
<dbReference type="InterPro" id="IPR011426">
    <property type="entry name" value="CamS"/>
</dbReference>
<accession>A0A2S5D2J9</accession>
<dbReference type="Gene3D" id="3.10.570.10">
    <property type="entry name" value="sex pheromone staph- cam373 precursor domain"/>
    <property type="match status" value="1"/>
</dbReference>
<dbReference type="EMBL" id="PGLV01000001">
    <property type="protein sequence ID" value="POZ57309.1"/>
    <property type="molecule type" value="Genomic_DNA"/>
</dbReference>
<protein>
    <recommendedName>
        <fullName evidence="3">CamS family sex pheromone protein</fullName>
    </recommendedName>
</protein>
<evidence type="ECO:0000313" key="2">
    <source>
        <dbReference type="Proteomes" id="UP000237319"/>
    </source>
</evidence>
<organism evidence="1 2">
    <name type="scientific">Lysinibacillus sphaericus</name>
    <name type="common">Bacillus sphaericus</name>
    <dbReference type="NCBI Taxonomy" id="1421"/>
    <lineage>
        <taxon>Bacteria</taxon>
        <taxon>Bacillati</taxon>
        <taxon>Bacillota</taxon>
        <taxon>Bacilli</taxon>
        <taxon>Bacillales</taxon>
        <taxon>Bacillaceae</taxon>
        <taxon>Lysinibacillus</taxon>
    </lineage>
</organism>
<keyword evidence="2" id="KW-1185">Reference proteome</keyword>
<dbReference type="Pfam" id="PF07537">
    <property type="entry name" value="CamS"/>
    <property type="match status" value="1"/>
</dbReference>
<evidence type="ECO:0000313" key="1">
    <source>
        <dbReference type="EMBL" id="POZ57309.1"/>
    </source>
</evidence>
<evidence type="ECO:0008006" key="3">
    <source>
        <dbReference type="Google" id="ProtNLM"/>
    </source>
</evidence>
<dbReference type="Proteomes" id="UP000237319">
    <property type="component" value="Unassembled WGS sequence"/>
</dbReference>
<proteinExistence type="predicted"/>
<gene>
    <name evidence="1" type="ORF">LYSIN_02093</name>
</gene>
<dbReference type="CDD" id="cd13441">
    <property type="entry name" value="CamS_repeat_1"/>
    <property type="match status" value="1"/>
</dbReference>
<dbReference type="RefSeq" id="WP_258041070.1">
    <property type="nucleotide sequence ID" value="NZ_CP194323.1"/>
</dbReference>
<reference evidence="1 2" key="1">
    <citation type="submission" date="2017-11" db="EMBL/GenBank/DDBJ databases">
        <title>Genome sequence of Lysinibacillus sphaericus, a lignin-degrading bacteria isolated from municipal solid waste soil.</title>
        <authorList>
            <person name="Persinoti G.F."/>
            <person name="Paixao D.A."/>
            <person name="Bugg T.D."/>
            <person name="Squina F.M."/>
        </authorList>
    </citation>
    <scope>NUCLEOTIDE SEQUENCE [LARGE SCALE GENOMIC DNA]</scope>
    <source>
        <strain evidence="1 2">A1</strain>
    </source>
</reference>